<dbReference type="Proteomes" id="UP000681720">
    <property type="component" value="Unassembled WGS sequence"/>
</dbReference>
<feature type="non-terminal residue" evidence="3">
    <location>
        <position position="37"/>
    </location>
</feature>
<evidence type="ECO:0000256" key="1">
    <source>
        <dbReference type="SAM" id="MobiDB-lite"/>
    </source>
</evidence>
<accession>A0A8S2YNK7</accession>
<gene>
    <name evidence="2" type="ORF">BYL167_LOCUS35870</name>
    <name evidence="3" type="ORF">BYL167_LOCUS38803</name>
    <name evidence="4" type="ORF">GIL414_LOCUS46408</name>
</gene>
<reference evidence="3" key="1">
    <citation type="submission" date="2021-02" db="EMBL/GenBank/DDBJ databases">
        <authorList>
            <person name="Nowell W R."/>
        </authorList>
    </citation>
    <scope>NUCLEOTIDE SEQUENCE</scope>
</reference>
<dbReference type="AlphaFoldDB" id="A0A8S2YNK7"/>
<protein>
    <submittedName>
        <fullName evidence="3">Uncharacterized protein</fullName>
    </submittedName>
</protein>
<sequence>MDNQVLIGDRDMIQASPRSANHHQTPPPPHNNSQMAA</sequence>
<proteinExistence type="predicted"/>
<feature type="region of interest" description="Disordered" evidence="1">
    <location>
        <begin position="1"/>
        <end position="37"/>
    </location>
</feature>
<dbReference type="EMBL" id="CAJOBH010091666">
    <property type="protein sequence ID" value="CAF4568327.1"/>
    <property type="molecule type" value="Genomic_DNA"/>
</dbReference>
<dbReference type="EMBL" id="CAJOBJ010145644">
    <property type="protein sequence ID" value="CAF4782594.1"/>
    <property type="molecule type" value="Genomic_DNA"/>
</dbReference>
<organism evidence="3 5">
    <name type="scientific">Rotaria magnacalcarata</name>
    <dbReference type="NCBI Taxonomy" id="392030"/>
    <lineage>
        <taxon>Eukaryota</taxon>
        <taxon>Metazoa</taxon>
        <taxon>Spiralia</taxon>
        <taxon>Gnathifera</taxon>
        <taxon>Rotifera</taxon>
        <taxon>Eurotatoria</taxon>
        <taxon>Bdelloidea</taxon>
        <taxon>Philodinida</taxon>
        <taxon>Philodinidae</taxon>
        <taxon>Rotaria</taxon>
    </lineage>
</organism>
<evidence type="ECO:0000313" key="3">
    <source>
        <dbReference type="EMBL" id="CAF4568327.1"/>
    </source>
</evidence>
<comment type="caution">
    <text evidence="3">The sequence shown here is derived from an EMBL/GenBank/DDBJ whole genome shotgun (WGS) entry which is preliminary data.</text>
</comment>
<evidence type="ECO:0000313" key="5">
    <source>
        <dbReference type="Proteomes" id="UP000681967"/>
    </source>
</evidence>
<dbReference type="Proteomes" id="UP000681967">
    <property type="component" value="Unassembled WGS sequence"/>
</dbReference>
<name>A0A8S2YNK7_9BILA</name>
<dbReference type="EMBL" id="CAJOBH010076746">
    <property type="protein sequence ID" value="CAF4497862.1"/>
    <property type="molecule type" value="Genomic_DNA"/>
</dbReference>
<evidence type="ECO:0000313" key="4">
    <source>
        <dbReference type="EMBL" id="CAF4782594.1"/>
    </source>
</evidence>
<evidence type="ECO:0000313" key="2">
    <source>
        <dbReference type="EMBL" id="CAF4497862.1"/>
    </source>
</evidence>